<evidence type="ECO:0000259" key="8">
    <source>
        <dbReference type="Pfam" id="PF02687"/>
    </source>
</evidence>
<dbReference type="PROSITE" id="PS51257">
    <property type="entry name" value="PROKAR_LIPOPROTEIN"/>
    <property type="match status" value="1"/>
</dbReference>
<evidence type="ECO:0000313" key="9">
    <source>
        <dbReference type="EMBL" id="KIS23519.1"/>
    </source>
</evidence>
<organism evidence="9 10">
    <name type="scientific">Clostridium botulinum B2 450</name>
    <dbReference type="NCBI Taxonomy" id="1379739"/>
    <lineage>
        <taxon>Bacteria</taxon>
        <taxon>Bacillati</taxon>
        <taxon>Bacillota</taxon>
        <taxon>Clostridia</taxon>
        <taxon>Eubacteriales</taxon>
        <taxon>Clostridiaceae</taxon>
        <taxon>Clostridium</taxon>
    </lineage>
</organism>
<feature type="transmembrane region" description="Helical" evidence="7">
    <location>
        <begin position="240"/>
        <end position="263"/>
    </location>
</feature>
<evidence type="ECO:0000256" key="1">
    <source>
        <dbReference type="ARBA" id="ARBA00004651"/>
    </source>
</evidence>
<evidence type="ECO:0000256" key="4">
    <source>
        <dbReference type="ARBA" id="ARBA00022989"/>
    </source>
</evidence>
<name>A0A0D1AK98_CLOBO</name>
<feature type="domain" description="ABC3 transporter permease C-terminal" evidence="8">
    <location>
        <begin position="611"/>
        <end position="729"/>
    </location>
</feature>
<dbReference type="InterPro" id="IPR003838">
    <property type="entry name" value="ABC3_permease_C"/>
</dbReference>
<dbReference type="OrthoDB" id="2934570at2"/>
<dbReference type="InterPro" id="IPR038766">
    <property type="entry name" value="Membrane_comp_ABC_pdt"/>
</dbReference>
<protein>
    <submittedName>
        <fullName evidence="9">Cell division protein FtsX</fullName>
    </submittedName>
</protein>
<evidence type="ECO:0000313" key="10">
    <source>
        <dbReference type="Proteomes" id="UP000032250"/>
    </source>
</evidence>
<evidence type="ECO:0000256" key="7">
    <source>
        <dbReference type="SAM" id="Phobius"/>
    </source>
</evidence>
<keyword evidence="2" id="KW-1003">Cell membrane</keyword>
<feature type="transmembrane region" description="Helical" evidence="7">
    <location>
        <begin position="652"/>
        <end position="674"/>
    </location>
</feature>
<comment type="subcellular location">
    <subcellularLocation>
        <location evidence="1">Cell membrane</location>
        <topology evidence="1">Multi-pass membrane protein</topology>
    </subcellularLocation>
</comment>
<keyword evidence="4 7" id="KW-1133">Transmembrane helix</keyword>
<dbReference type="PATRIC" id="fig|1379739.3.peg.1924"/>
<evidence type="ECO:0000256" key="5">
    <source>
        <dbReference type="ARBA" id="ARBA00023136"/>
    </source>
</evidence>
<keyword evidence="9" id="KW-0131">Cell cycle</keyword>
<dbReference type="PANTHER" id="PTHR30287:SF1">
    <property type="entry name" value="INNER MEMBRANE PROTEIN"/>
    <property type="match status" value="1"/>
</dbReference>
<dbReference type="RefSeq" id="WP_043031851.1">
    <property type="nucleotide sequence ID" value="NZ_JXSU01000007.1"/>
</dbReference>
<keyword evidence="3 7" id="KW-0812">Transmembrane</keyword>
<feature type="transmembrane region" description="Helical" evidence="7">
    <location>
        <begin position="694"/>
        <end position="714"/>
    </location>
</feature>
<dbReference type="Proteomes" id="UP000032250">
    <property type="component" value="Unassembled WGS sequence"/>
</dbReference>
<gene>
    <name evidence="9" type="ORF">N495_07895</name>
</gene>
<accession>A0A0D1AK98</accession>
<reference evidence="9 10" key="1">
    <citation type="submission" date="2014-06" db="EMBL/GenBank/DDBJ databases">
        <title>Genome characterization of distinct group I Clostridium botulinum lineages.</title>
        <authorList>
            <person name="Giordani F."/>
            <person name="Anselmo A."/>
            <person name="Fillo S."/>
            <person name="Palozzi A.M."/>
            <person name="Fortunato A."/>
            <person name="Gentile B."/>
            <person name="Ciammaruconi A."/>
            <person name="Anniballi F."/>
            <person name="De Medici D."/>
            <person name="Lista F."/>
        </authorList>
    </citation>
    <scope>NUCLEOTIDE SEQUENCE [LARGE SCALE GENOMIC DNA]</scope>
    <source>
        <strain evidence="9 10">B2 450</strain>
    </source>
</reference>
<keyword evidence="9" id="KW-0132">Cell division</keyword>
<feature type="transmembrane region" description="Helical" evidence="7">
    <location>
        <begin position="607"/>
        <end position="632"/>
    </location>
</feature>
<feature type="transmembrane region" description="Helical" evidence="7">
    <location>
        <begin position="333"/>
        <end position="361"/>
    </location>
</feature>
<comment type="caution">
    <text evidence="9">The sequence shown here is derived from an EMBL/GenBank/DDBJ whole genome shotgun (WGS) entry which is preliminary data.</text>
</comment>
<dbReference type="HOGENOM" id="CLU_005531_1_1_9"/>
<feature type="domain" description="ABC3 transporter permease C-terminal" evidence="8">
    <location>
        <begin position="246"/>
        <end position="365"/>
    </location>
</feature>
<evidence type="ECO:0000256" key="3">
    <source>
        <dbReference type="ARBA" id="ARBA00022692"/>
    </source>
</evidence>
<dbReference type="EMBL" id="JXSU01000007">
    <property type="protein sequence ID" value="KIS23519.1"/>
    <property type="molecule type" value="Genomic_DNA"/>
</dbReference>
<dbReference type="Pfam" id="PF02687">
    <property type="entry name" value="FtsX"/>
    <property type="match status" value="2"/>
</dbReference>
<feature type="transmembrane region" description="Helical" evidence="7">
    <location>
        <begin position="290"/>
        <end position="313"/>
    </location>
</feature>
<evidence type="ECO:0000256" key="2">
    <source>
        <dbReference type="ARBA" id="ARBA00022475"/>
    </source>
</evidence>
<proteinExistence type="predicted"/>
<dbReference type="GO" id="GO:0005886">
    <property type="term" value="C:plasma membrane"/>
    <property type="evidence" value="ECO:0007669"/>
    <property type="project" value="UniProtKB-SubCell"/>
</dbReference>
<sequence>MILSKRIKRVIKSNRGSYIGCTLLVLLSCILFSSFNVAFRNIDKNFKEFVEDYNLDSAKIMVNKSIDNIEKLEEKFNIYLEKRYEMDYSLDDNTTLRIFSKTSKINKSYIIQGRDIINKNEILLDPSFSKEKNIKLKDKIKIQGKEFKVVGFFALPDYIYPLKSETDLIWNAKNFGIASMSENNMEELKGIKTFYHTVFKENNEKQFRKYIEKNYNILSYIERENNVRYSFVKTKLDSSIIMAITLPMVIILLTSVLLSIVIWRMIKIDLKQIGTLYALGYKKGEILKHYMNYPIIIAIIGGVIGTILGLFFSKPLSQFMLSYFNIPLIKENYSVSYIILSLIIPLFFLSSTSLIVLLKVLKMSPVNLMKGFKNKGKVNKLEKSLKLYRFKFENKFKIREITRNVGRTIILLVGIIIASMFLLMGFMSKDSMDSLLKAQRNINQYEYNYILKNIQSEKNYTGEKYNLSSFKVDNDKEPIPIYGIEKDTQLINLKDSKGEKIQFNKIIITKALAEKLNIDKGDRIKIYNTYKDKGFFINIDEIADNYVTKSIYIPLDEFNTMMNYEKNSYIGLYSKEKLDIDENLIFKVESKKEIEEAFKSMTEPMKYSLTIMAVFAIIIALIVIYVITSIIVEENKGNISMLKILGYKEQEINSLILNTGKIPVIIGYLFSIPILKISMGQLMKKVAKDINFSIPMNISLKYTIIGFVIIYLTYEISKILSKKKILTISMVDFMKAE</sequence>
<evidence type="ECO:0000256" key="6">
    <source>
        <dbReference type="SAM" id="Coils"/>
    </source>
</evidence>
<keyword evidence="6" id="KW-0175">Coiled coil</keyword>
<feature type="transmembrane region" description="Helical" evidence="7">
    <location>
        <begin position="405"/>
        <end position="427"/>
    </location>
</feature>
<dbReference type="PANTHER" id="PTHR30287">
    <property type="entry name" value="MEMBRANE COMPONENT OF PREDICTED ABC SUPERFAMILY METABOLITE UPTAKE TRANSPORTER"/>
    <property type="match status" value="1"/>
</dbReference>
<keyword evidence="5 7" id="KW-0472">Membrane</keyword>
<dbReference type="GO" id="GO:0051301">
    <property type="term" value="P:cell division"/>
    <property type="evidence" value="ECO:0007669"/>
    <property type="project" value="UniProtKB-KW"/>
</dbReference>
<feature type="coiled-coil region" evidence="6">
    <location>
        <begin position="55"/>
        <end position="82"/>
    </location>
</feature>
<dbReference type="AlphaFoldDB" id="A0A0D1AK98"/>